<dbReference type="GO" id="GO:0031267">
    <property type="term" value="F:small GTPase binding"/>
    <property type="evidence" value="ECO:0007669"/>
    <property type="project" value="TreeGrafter"/>
</dbReference>
<dbReference type="Pfam" id="PF00566">
    <property type="entry name" value="RabGAP-TBC"/>
    <property type="match status" value="1"/>
</dbReference>
<dbReference type="Gene3D" id="1.10.472.80">
    <property type="entry name" value="Ypt/Rab-GAP domain of gyp1p, domain 3"/>
    <property type="match status" value="1"/>
</dbReference>
<reference evidence="3" key="1">
    <citation type="journal article" date="2016" name="Proc. Natl. Acad. Sci. U.S.A.">
        <title>Comparative genomics of biotechnologically important yeasts.</title>
        <authorList>
            <person name="Riley R."/>
            <person name="Haridas S."/>
            <person name="Wolfe K.H."/>
            <person name="Lopes M.R."/>
            <person name="Hittinger C.T."/>
            <person name="Goeker M."/>
            <person name="Salamov A.A."/>
            <person name="Wisecaver J.H."/>
            <person name="Long T.M."/>
            <person name="Calvey C.H."/>
            <person name="Aerts A.L."/>
            <person name="Barry K.W."/>
            <person name="Choi C."/>
            <person name="Clum A."/>
            <person name="Coughlan A.Y."/>
            <person name="Deshpande S."/>
            <person name="Douglass A.P."/>
            <person name="Hanson S.J."/>
            <person name="Klenk H.-P."/>
            <person name="LaButti K.M."/>
            <person name="Lapidus A."/>
            <person name="Lindquist E.A."/>
            <person name="Lipzen A.M."/>
            <person name="Meier-Kolthoff J.P."/>
            <person name="Ohm R.A."/>
            <person name="Otillar R.P."/>
            <person name="Pangilinan J.L."/>
            <person name="Peng Y."/>
            <person name="Rokas A."/>
            <person name="Rosa C.A."/>
            <person name="Scheuner C."/>
            <person name="Sibirny A.A."/>
            <person name="Slot J.C."/>
            <person name="Stielow J.B."/>
            <person name="Sun H."/>
            <person name="Kurtzman C.P."/>
            <person name="Blackwell M."/>
            <person name="Grigoriev I.V."/>
            <person name="Jeffries T.W."/>
        </authorList>
    </citation>
    <scope>NUCLEOTIDE SEQUENCE [LARGE SCALE GENOMIC DNA]</scope>
    <source>
        <strain evidence="3">NRRL Y-1626</strain>
    </source>
</reference>
<dbReference type="OrthoDB" id="17687at2759"/>
<dbReference type="Gene3D" id="1.10.8.270">
    <property type="entry name" value="putative rabgap domain of human tbc1 domain family member 14 like domains"/>
    <property type="match status" value="1"/>
</dbReference>
<accession>A0A1B7TFV0</accession>
<evidence type="ECO:0000313" key="3">
    <source>
        <dbReference type="Proteomes" id="UP000092321"/>
    </source>
</evidence>
<dbReference type="GO" id="GO:0005096">
    <property type="term" value="F:GTPase activator activity"/>
    <property type="evidence" value="ECO:0007669"/>
    <property type="project" value="TreeGrafter"/>
</dbReference>
<name>A0A1B7TFV0_9ASCO</name>
<dbReference type="InterPro" id="IPR050302">
    <property type="entry name" value="Rab_GAP_TBC_domain"/>
</dbReference>
<gene>
    <name evidence="2" type="ORF">HANVADRAFT_52058</name>
</gene>
<dbReference type="Proteomes" id="UP000092321">
    <property type="component" value="Unassembled WGS sequence"/>
</dbReference>
<proteinExistence type="predicted"/>
<sequence length="501" mass="58162">MNGKSSHNTVDLEEDFKLPITEFLIVTCKNVEIRVELNNGKPEHINSIGTLHLTPHYLVYRDYKDFQYLNLTIHLGNVRKMEKVNNSEQLMIVLTLSVDHKRKLLIKFNKFTQNGSNFIVNLKRCLVNDITIAKNVMPQFNEALMTTKYLKKYNELQKKNSLVNIEPENNEEIRDLISNDGLGSTYGYPGDKIITKQEVKEQLWRDFFIKNGTGLQIIKIPAFYKLIRVGICDIFRGEVWENLSGAMYQKFQQPGIYKEILDSNMSKNSQAIEDIEKDVKRSLPEYEGFLENASGVDSLRNVLVAYSWKNPDVGYCQAMNIVAAELLIYMGEEETFWCISQLCENYLKGYFSKNMEGIILDQQILEILIKEKIPVLYNHIQRYDIQITVMTLSWFLSVFTTVLPLEYAARIMDIFWVNGGRLTLFQISLAILKVCGENLLICTDDAHFVTVFRDFFSNINHDMFQRIMVTAFKEFGVINYTLIDQITSEIKQSSIHGKWQR</sequence>
<dbReference type="EMBL" id="LXPE01000007">
    <property type="protein sequence ID" value="OBA27603.1"/>
    <property type="molecule type" value="Genomic_DNA"/>
</dbReference>
<dbReference type="GO" id="GO:0030427">
    <property type="term" value="C:site of polarized growth"/>
    <property type="evidence" value="ECO:0007669"/>
    <property type="project" value="UniProtKB-ARBA"/>
</dbReference>
<dbReference type="PROSITE" id="PS50086">
    <property type="entry name" value="TBC_RABGAP"/>
    <property type="match status" value="1"/>
</dbReference>
<dbReference type="FunFam" id="1.10.8.270:FF:000026">
    <property type="entry name" value="TBC (Tre-2/Bub2/Cdc16) domain family"/>
    <property type="match status" value="1"/>
</dbReference>
<evidence type="ECO:0000313" key="2">
    <source>
        <dbReference type="EMBL" id="OBA27603.1"/>
    </source>
</evidence>
<dbReference type="InterPro" id="IPR000195">
    <property type="entry name" value="Rab-GAP-TBC_dom"/>
</dbReference>
<comment type="caution">
    <text evidence="2">The sequence shown here is derived from an EMBL/GenBank/DDBJ whole genome shotgun (WGS) entry which is preliminary data.</text>
</comment>
<organism evidence="2 3">
    <name type="scientific">Hanseniaspora valbyensis NRRL Y-1626</name>
    <dbReference type="NCBI Taxonomy" id="766949"/>
    <lineage>
        <taxon>Eukaryota</taxon>
        <taxon>Fungi</taxon>
        <taxon>Dikarya</taxon>
        <taxon>Ascomycota</taxon>
        <taxon>Saccharomycotina</taxon>
        <taxon>Saccharomycetes</taxon>
        <taxon>Saccharomycodales</taxon>
        <taxon>Saccharomycodaceae</taxon>
        <taxon>Hanseniaspora</taxon>
    </lineage>
</organism>
<evidence type="ECO:0000259" key="1">
    <source>
        <dbReference type="PROSITE" id="PS50086"/>
    </source>
</evidence>
<dbReference type="SMART" id="SM00164">
    <property type="entry name" value="TBC"/>
    <property type="match status" value="1"/>
</dbReference>
<feature type="domain" description="Rab-GAP TBC" evidence="1">
    <location>
        <begin position="230"/>
        <end position="419"/>
    </location>
</feature>
<dbReference type="SUPFAM" id="SSF47923">
    <property type="entry name" value="Ypt/Rab-GAP domain of gyp1p"/>
    <property type="match status" value="2"/>
</dbReference>
<protein>
    <submittedName>
        <fullName evidence="2">TBC-domain-containing protein</fullName>
    </submittedName>
</protein>
<dbReference type="InterPro" id="IPR035969">
    <property type="entry name" value="Rab-GAP_TBC_sf"/>
</dbReference>
<dbReference type="PANTHER" id="PTHR47219:SF20">
    <property type="entry name" value="TBC1 DOMAIN FAMILY MEMBER 2B"/>
    <property type="match status" value="1"/>
</dbReference>
<dbReference type="PANTHER" id="PTHR47219">
    <property type="entry name" value="RAB GTPASE-ACTIVATING PROTEIN 1-LIKE"/>
    <property type="match status" value="1"/>
</dbReference>
<dbReference type="AlphaFoldDB" id="A0A1B7TFV0"/>
<keyword evidence="3" id="KW-1185">Reference proteome</keyword>